<keyword evidence="3" id="KW-0597">Phosphoprotein</keyword>
<dbReference type="InterPro" id="IPR011712">
    <property type="entry name" value="Sig_transdc_His_kin_sub3_dim/P"/>
</dbReference>
<dbReference type="GO" id="GO:0000155">
    <property type="term" value="F:phosphorelay sensor kinase activity"/>
    <property type="evidence" value="ECO:0007669"/>
    <property type="project" value="InterPro"/>
</dbReference>
<sequence length="427" mass="46495">MRPATVWHALMRPPWRFLLGRWPWLTLVYLLASAVVGLVLLPVTIVTLLLLPLWGIVIGALERRRTRLLGFPHQPSGHVPLAREQRHIWLAVRMNERATWRETAALLLDLVLGWIALAVVFVQGLCLVVFVFVGVSGSRGPTRINLFSDVWIIVGPDDWWPVIPIALLAVCSFAYVNAVLAAGQASLLRVLCGPRRRELARNVERLVQSRAALVAAFEAERRRIERDLHDGVQQELVTLAARLGMVSLELDDLTTHGADTAAARVALDAAQGQAEHAMATLRNTVRGIHPAVLTDQGLRAALDELADRTPVPLSLDVAEFGRLPASVETAAYYLVTEAMSNTAKHSAATRLTVRAALEGDALSVSVTDDGHGRADEDAGTGLRGLRERAETLGGRFTLVSPAGGPTTLHMTLPILRDRAERDASAAR</sequence>
<dbReference type="GO" id="GO:0005524">
    <property type="term" value="F:ATP binding"/>
    <property type="evidence" value="ECO:0007669"/>
    <property type="project" value="UniProtKB-KW"/>
</dbReference>
<evidence type="ECO:0000313" key="11">
    <source>
        <dbReference type="EMBL" id="NNH05158.1"/>
    </source>
</evidence>
<dbReference type="SMART" id="SM00387">
    <property type="entry name" value="HATPase_c"/>
    <property type="match status" value="1"/>
</dbReference>
<name>A0A7Y2Q2Y7_9MICO</name>
<dbReference type="Gene3D" id="3.30.565.10">
    <property type="entry name" value="Histidine kinase-like ATPase, C-terminal domain"/>
    <property type="match status" value="1"/>
</dbReference>
<dbReference type="Pfam" id="PF07730">
    <property type="entry name" value="HisKA_3"/>
    <property type="match status" value="1"/>
</dbReference>
<dbReference type="EC" id="2.7.13.3" evidence="2"/>
<dbReference type="GO" id="GO:0016020">
    <property type="term" value="C:membrane"/>
    <property type="evidence" value="ECO:0007669"/>
    <property type="project" value="InterPro"/>
</dbReference>
<feature type="transmembrane region" description="Helical" evidence="9">
    <location>
        <begin position="165"/>
        <end position="191"/>
    </location>
</feature>
<dbReference type="InterPro" id="IPR036890">
    <property type="entry name" value="HATPase_C_sf"/>
</dbReference>
<dbReference type="PANTHER" id="PTHR24421">
    <property type="entry name" value="NITRATE/NITRITE SENSOR PROTEIN NARX-RELATED"/>
    <property type="match status" value="1"/>
</dbReference>
<dbReference type="InterPro" id="IPR003594">
    <property type="entry name" value="HATPase_dom"/>
</dbReference>
<accession>A0A7Y2Q2Y7</accession>
<dbReference type="Pfam" id="PF13796">
    <property type="entry name" value="Sensor"/>
    <property type="match status" value="1"/>
</dbReference>
<feature type="transmembrane region" description="Helical" evidence="9">
    <location>
        <begin position="24"/>
        <end position="57"/>
    </location>
</feature>
<proteinExistence type="predicted"/>
<feature type="domain" description="Histidine kinase/HSP90-like ATPase" evidence="10">
    <location>
        <begin position="326"/>
        <end position="416"/>
    </location>
</feature>
<gene>
    <name evidence="11" type="ORF">HLA99_15025</name>
</gene>
<evidence type="ECO:0000256" key="4">
    <source>
        <dbReference type="ARBA" id="ARBA00022679"/>
    </source>
</evidence>
<comment type="catalytic activity">
    <reaction evidence="1">
        <text>ATP + protein L-histidine = ADP + protein N-phospho-L-histidine.</text>
        <dbReference type="EC" id="2.7.13.3"/>
    </reaction>
</comment>
<evidence type="ECO:0000256" key="9">
    <source>
        <dbReference type="SAM" id="Phobius"/>
    </source>
</evidence>
<evidence type="ECO:0000256" key="6">
    <source>
        <dbReference type="ARBA" id="ARBA00022777"/>
    </source>
</evidence>
<dbReference type="CDD" id="cd16917">
    <property type="entry name" value="HATPase_UhpB-NarQ-NarX-like"/>
    <property type="match status" value="1"/>
</dbReference>
<evidence type="ECO:0000313" key="12">
    <source>
        <dbReference type="Proteomes" id="UP000543598"/>
    </source>
</evidence>
<keyword evidence="12" id="KW-1185">Reference proteome</keyword>
<keyword evidence="7" id="KW-0067">ATP-binding</keyword>
<reference evidence="11 12" key="1">
    <citation type="submission" date="2020-05" db="EMBL/GenBank/DDBJ databases">
        <title>MicrobeNet Type strains.</title>
        <authorList>
            <person name="Nicholson A.C."/>
        </authorList>
    </citation>
    <scope>NUCLEOTIDE SEQUENCE [LARGE SCALE GENOMIC DNA]</scope>
    <source>
        <strain evidence="11 12">JCM 14282</strain>
    </source>
</reference>
<evidence type="ECO:0000256" key="8">
    <source>
        <dbReference type="ARBA" id="ARBA00023012"/>
    </source>
</evidence>
<keyword evidence="6 11" id="KW-0418">Kinase</keyword>
<comment type="caution">
    <text evidence="11">The sequence shown here is derived from an EMBL/GenBank/DDBJ whole genome shotgun (WGS) entry which is preliminary data.</text>
</comment>
<dbReference type="Gene3D" id="1.20.5.1930">
    <property type="match status" value="1"/>
</dbReference>
<keyword evidence="5" id="KW-0547">Nucleotide-binding</keyword>
<dbReference type="SUPFAM" id="SSF55874">
    <property type="entry name" value="ATPase domain of HSP90 chaperone/DNA topoisomerase II/histidine kinase"/>
    <property type="match status" value="1"/>
</dbReference>
<dbReference type="PANTHER" id="PTHR24421:SF10">
    <property type="entry name" value="NITRATE_NITRITE SENSOR PROTEIN NARQ"/>
    <property type="match status" value="1"/>
</dbReference>
<evidence type="ECO:0000256" key="2">
    <source>
        <dbReference type="ARBA" id="ARBA00012438"/>
    </source>
</evidence>
<protein>
    <recommendedName>
        <fullName evidence="2">histidine kinase</fullName>
        <ecNumber evidence="2">2.7.13.3</ecNumber>
    </recommendedName>
</protein>
<keyword evidence="8" id="KW-0902">Two-component regulatory system</keyword>
<evidence type="ECO:0000256" key="5">
    <source>
        <dbReference type="ARBA" id="ARBA00022741"/>
    </source>
</evidence>
<dbReference type="InterPro" id="IPR050482">
    <property type="entry name" value="Sensor_HK_TwoCompSys"/>
</dbReference>
<keyword evidence="4" id="KW-0808">Transferase</keyword>
<evidence type="ECO:0000256" key="7">
    <source>
        <dbReference type="ARBA" id="ARBA00022840"/>
    </source>
</evidence>
<evidence type="ECO:0000259" key="10">
    <source>
        <dbReference type="SMART" id="SM00387"/>
    </source>
</evidence>
<dbReference type="InterPro" id="IPR025828">
    <property type="entry name" value="Put_sensor_dom"/>
</dbReference>
<dbReference type="Proteomes" id="UP000543598">
    <property type="component" value="Unassembled WGS sequence"/>
</dbReference>
<dbReference type="Pfam" id="PF02518">
    <property type="entry name" value="HATPase_c"/>
    <property type="match status" value="1"/>
</dbReference>
<feature type="transmembrane region" description="Helical" evidence="9">
    <location>
        <begin position="104"/>
        <end position="133"/>
    </location>
</feature>
<organism evidence="11 12">
    <name type="scientific">Microbacterium ulmi</name>
    <dbReference type="NCBI Taxonomy" id="179095"/>
    <lineage>
        <taxon>Bacteria</taxon>
        <taxon>Bacillati</taxon>
        <taxon>Actinomycetota</taxon>
        <taxon>Actinomycetes</taxon>
        <taxon>Micrococcales</taxon>
        <taxon>Microbacteriaceae</taxon>
        <taxon>Microbacterium</taxon>
    </lineage>
</organism>
<dbReference type="AlphaFoldDB" id="A0A7Y2Q2Y7"/>
<dbReference type="GO" id="GO:0046983">
    <property type="term" value="F:protein dimerization activity"/>
    <property type="evidence" value="ECO:0007669"/>
    <property type="project" value="InterPro"/>
</dbReference>
<dbReference type="RefSeq" id="WP_167036054.1">
    <property type="nucleotide sequence ID" value="NZ_BAAANA010000001.1"/>
</dbReference>
<evidence type="ECO:0000256" key="3">
    <source>
        <dbReference type="ARBA" id="ARBA00022553"/>
    </source>
</evidence>
<keyword evidence="9" id="KW-0812">Transmembrane</keyword>
<evidence type="ECO:0000256" key="1">
    <source>
        <dbReference type="ARBA" id="ARBA00000085"/>
    </source>
</evidence>
<dbReference type="EMBL" id="JABEMB010000034">
    <property type="protein sequence ID" value="NNH05158.1"/>
    <property type="molecule type" value="Genomic_DNA"/>
</dbReference>
<keyword evidence="9" id="KW-0472">Membrane</keyword>
<keyword evidence="9" id="KW-1133">Transmembrane helix</keyword>